<dbReference type="RefSeq" id="XP_007920773.1">
    <property type="nucleotide sequence ID" value="XM_007922582.1"/>
</dbReference>
<reference evidence="3 4" key="1">
    <citation type="journal article" date="2012" name="PLoS Pathog.">
        <title>Diverse lifestyles and strategies of plant pathogenesis encoded in the genomes of eighteen Dothideomycetes fungi.</title>
        <authorList>
            <person name="Ohm R.A."/>
            <person name="Feau N."/>
            <person name="Henrissat B."/>
            <person name="Schoch C.L."/>
            <person name="Horwitz B.A."/>
            <person name="Barry K.W."/>
            <person name="Condon B.J."/>
            <person name="Copeland A.C."/>
            <person name="Dhillon B."/>
            <person name="Glaser F."/>
            <person name="Hesse C.N."/>
            <person name="Kosti I."/>
            <person name="LaButti K."/>
            <person name="Lindquist E.A."/>
            <person name="Lucas S."/>
            <person name="Salamov A.A."/>
            <person name="Bradshaw R.E."/>
            <person name="Ciuffetti L."/>
            <person name="Hamelin R.C."/>
            <person name="Kema G.H.J."/>
            <person name="Lawrence C."/>
            <person name="Scott J.A."/>
            <person name="Spatafora J.W."/>
            <person name="Turgeon B.G."/>
            <person name="de Wit P.J.G.M."/>
            <person name="Zhong S."/>
            <person name="Goodwin S.B."/>
            <person name="Grigoriev I.V."/>
        </authorList>
    </citation>
    <scope>NUCLEOTIDE SEQUENCE [LARGE SCALE GENOMIC DNA]</scope>
    <source>
        <strain evidence="3 4">CIRAD86</strain>
    </source>
</reference>
<dbReference type="HOGENOM" id="CLU_023134_0_0_1"/>
<keyword evidence="4" id="KW-1185">Reference proteome</keyword>
<dbReference type="InterPro" id="IPR019448">
    <property type="entry name" value="NT-C2"/>
</dbReference>
<dbReference type="OrthoDB" id="3365224at2759"/>
<protein>
    <recommendedName>
        <fullName evidence="2">C2 NT-type domain-containing protein</fullName>
    </recommendedName>
</protein>
<gene>
    <name evidence="3" type="ORF">MYCFIDRAFT_147940</name>
</gene>
<dbReference type="PANTHER" id="PTHR21456:SF1">
    <property type="entry name" value="C2 NT-TYPE DOMAIN-CONTAINING PROTEIN"/>
    <property type="match status" value="1"/>
</dbReference>
<sequence>MTSAFVSKSKRVRFELTLRILDLNNVPLVTGTSFIKWHLPTSSAAEHRGQTNKCPIRDHRVQYDYEKQLTVRLHVGKDGMLEECLIHFQVEQEYSSSGRGERIKLGEIHLNLAEYADTALELPSRGITRRYLMQESKINSTLKIGIRMRHLEGTRDYFAPPLRTAPVFGGIAGIISSAEANSSTPGGIGGIDNKEVGEMQDMYRRTLAAFWTSQPGELKADECIEDLFSGGDGWGKGGRPVTAARSLPGSGDSTPNAGDGGMSRGNSTVGKVEDGSRHKHKFSSSSHHHHGHHHRREKSFRKVPGELEEMDVREDLISWQIGQKAFG</sequence>
<dbReference type="KEGG" id="pfj:MYCFIDRAFT_147940"/>
<dbReference type="PANTHER" id="PTHR21456">
    <property type="entry name" value="FAMILY WITH SEQUENCE SIMILARITY 102"/>
    <property type="match status" value="1"/>
</dbReference>
<dbReference type="eggNOG" id="ENOG502R9IN">
    <property type="taxonomic scope" value="Eukaryota"/>
</dbReference>
<dbReference type="AlphaFoldDB" id="N1Q8M4"/>
<dbReference type="PROSITE" id="PS51840">
    <property type="entry name" value="C2_NT"/>
    <property type="match status" value="1"/>
</dbReference>
<feature type="domain" description="C2 NT-type" evidence="2">
    <location>
        <begin position="4"/>
        <end position="150"/>
    </location>
</feature>
<dbReference type="EMBL" id="KB446555">
    <property type="protein sequence ID" value="EME87272.1"/>
    <property type="molecule type" value="Genomic_DNA"/>
</dbReference>
<evidence type="ECO:0000256" key="1">
    <source>
        <dbReference type="SAM" id="MobiDB-lite"/>
    </source>
</evidence>
<feature type="region of interest" description="Disordered" evidence="1">
    <location>
        <begin position="234"/>
        <end position="304"/>
    </location>
</feature>
<evidence type="ECO:0000259" key="2">
    <source>
        <dbReference type="PROSITE" id="PS51840"/>
    </source>
</evidence>
<evidence type="ECO:0000313" key="4">
    <source>
        <dbReference type="Proteomes" id="UP000016932"/>
    </source>
</evidence>
<feature type="compositionally biased region" description="Basic residues" evidence="1">
    <location>
        <begin position="277"/>
        <end position="301"/>
    </location>
</feature>
<dbReference type="Proteomes" id="UP000016932">
    <property type="component" value="Unassembled WGS sequence"/>
</dbReference>
<dbReference type="VEuPathDB" id="FungiDB:MYCFIDRAFT_147940"/>
<name>N1Q8M4_PSEFD</name>
<dbReference type="GeneID" id="19331372"/>
<dbReference type="Pfam" id="PF10358">
    <property type="entry name" value="NT-C2"/>
    <property type="match status" value="1"/>
</dbReference>
<accession>N1Q8M4</accession>
<proteinExistence type="predicted"/>
<organism evidence="3 4">
    <name type="scientific">Pseudocercospora fijiensis (strain CIRAD86)</name>
    <name type="common">Black leaf streak disease fungus</name>
    <name type="synonym">Mycosphaerella fijiensis</name>
    <dbReference type="NCBI Taxonomy" id="383855"/>
    <lineage>
        <taxon>Eukaryota</taxon>
        <taxon>Fungi</taxon>
        <taxon>Dikarya</taxon>
        <taxon>Ascomycota</taxon>
        <taxon>Pezizomycotina</taxon>
        <taxon>Dothideomycetes</taxon>
        <taxon>Dothideomycetidae</taxon>
        <taxon>Mycosphaerellales</taxon>
        <taxon>Mycosphaerellaceae</taxon>
        <taxon>Pseudocercospora</taxon>
    </lineage>
</organism>
<evidence type="ECO:0000313" key="3">
    <source>
        <dbReference type="EMBL" id="EME87272.1"/>
    </source>
</evidence>
<dbReference type="InterPro" id="IPR039931">
    <property type="entry name" value="EEIG1/2-like"/>
</dbReference>